<gene>
    <name evidence="1" type="ORF">GCM10010326_38760</name>
</gene>
<evidence type="ECO:0000313" key="2">
    <source>
        <dbReference type="Proteomes" id="UP000600946"/>
    </source>
</evidence>
<evidence type="ECO:0000313" key="1">
    <source>
        <dbReference type="EMBL" id="GGY40903.1"/>
    </source>
</evidence>
<protein>
    <submittedName>
        <fullName evidence="1">Uncharacterized protein</fullName>
    </submittedName>
</protein>
<organism evidence="1 2">
    <name type="scientific">Streptomyces xanthochromogenes</name>
    <dbReference type="NCBI Taxonomy" id="67384"/>
    <lineage>
        <taxon>Bacteria</taxon>
        <taxon>Bacillati</taxon>
        <taxon>Actinomycetota</taxon>
        <taxon>Actinomycetes</taxon>
        <taxon>Kitasatosporales</taxon>
        <taxon>Streptomycetaceae</taxon>
        <taxon>Streptomyces</taxon>
    </lineage>
</organism>
<keyword evidence="2" id="KW-1185">Reference proteome</keyword>
<proteinExistence type="predicted"/>
<dbReference type="EMBL" id="BMUU01000006">
    <property type="protein sequence ID" value="GGY40903.1"/>
    <property type="molecule type" value="Genomic_DNA"/>
</dbReference>
<comment type="caution">
    <text evidence="1">The sequence shown here is derived from an EMBL/GenBank/DDBJ whole genome shotgun (WGS) entry which is preliminary data.</text>
</comment>
<accession>A0ABQ3ACE5</accession>
<reference evidence="2" key="1">
    <citation type="journal article" date="2019" name="Int. J. Syst. Evol. Microbiol.">
        <title>The Global Catalogue of Microorganisms (GCM) 10K type strain sequencing project: providing services to taxonomists for standard genome sequencing and annotation.</title>
        <authorList>
            <consortium name="The Broad Institute Genomics Platform"/>
            <consortium name="The Broad Institute Genome Sequencing Center for Infectious Disease"/>
            <person name="Wu L."/>
            <person name="Ma J."/>
        </authorList>
    </citation>
    <scope>NUCLEOTIDE SEQUENCE [LARGE SCALE GENOMIC DNA]</scope>
    <source>
        <strain evidence="2">JCM 4594</strain>
    </source>
</reference>
<name>A0ABQ3ACE5_9ACTN</name>
<dbReference type="Proteomes" id="UP000600946">
    <property type="component" value="Unassembled WGS sequence"/>
</dbReference>
<sequence>MGQAAAMEMNIRVIRTLAGAMLPVVALIAASDTALAQPGLPGAGISSAPWARSSVVGVWESVPGTSAKRVDSVDLRADGTFELRFAYYCPPGAMCFVGPRAPDHGTWTRSGGGVDLTGAAGTYSGSVHGDVMELDGETLRRAGSRP</sequence>